<dbReference type="InterPro" id="IPR005467">
    <property type="entry name" value="His_kinase_dom"/>
</dbReference>
<organism evidence="14 15">
    <name type="scientific">Comamonas testosteroni (strain DSM 14576 / KF-1)</name>
    <name type="common">Pseudomonas testosteroni</name>
    <dbReference type="NCBI Taxonomy" id="399795"/>
    <lineage>
        <taxon>Bacteria</taxon>
        <taxon>Pseudomonadati</taxon>
        <taxon>Pseudomonadota</taxon>
        <taxon>Betaproteobacteria</taxon>
        <taxon>Burkholderiales</taxon>
        <taxon>Comamonadaceae</taxon>
        <taxon>Comamonas</taxon>
    </lineage>
</organism>
<dbReference type="Gene3D" id="1.10.287.130">
    <property type="match status" value="1"/>
</dbReference>
<dbReference type="CDD" id="cd00130">
    <property type="entry name" value="PAS"/>
    <property type="match status" value="2"/>
</dbReference>
<evidence type="ECO:0000256" key="3">
    <source>
        <dbReference type="ARBA" id="ARBA00012438"/>
    </source>
</evidence>
<dbReference type="InterPro" id="IPR004358">
    <property type="entry name" value="Sig_transdc_His_kin-like_C"/>
</dbReference>
<dbReference type="eggNOG" id="COG3829">
    <property type="taxonomic scope" value="Bacteria"/>
</dbReference>
<dbReference type="PROSITE" id="PS50112">
    <property type="entry name" value="PAS"/>
    <property type="match status" value="2"/>
</dbReference>
<keyword evidence="7" id="KW-0902">Two-component regulatory system</keyword>
<dbReference type="Gene3D" id="3.30.565.10">
    <property type="entry name" value="Histidine kinase-like ATPase, C-terminal domain"/>
    <property type="match status" value="1"/>
</dbReference>
<dbReference type="InterPro" id="IPR036097">
    <property type="entry name" value="HisK_dim/P_sf"/>
</dbReference>
<feature type="domain" description="PAS" evidence="12">
    <location>
        <begin position="343"/>
        <end position="413"/>
    </location>
</feature>
<protein>
    <recommendedName>
        <fullName evidence="3">histidine kinase</fullName>
        <ecNumber evidence="3">2.7.13.3</ecNumber>
    </recommendedName>
</protein>
<evidence type="ECO:0000313" key="15">
    <source>
        <dbReference type="Proteomes" id="UP000003039"/>
    </source>
</evidence>
<evidence type="ECO:0000259" key="13">
    <source>
        <dbReference type="PROSITE" id="PS50113"/>
    </source>
</evidence>
<dbReference type="eggNOG" id="COG2205">
    <property type="taxonomic scope" value="Bacteria"/>
</dbReference>
<dbReference type="PANTHER" id="PTHR43711:SF1">
    <property type="entry name" value="HISTIDINE KINASE 1"/>
    <property type="match status" value="1"/>
</dbReference>
<dbReference type="InterPro" id="IPR013767">
    <property type="entry name" value="PAS_fold"/>
</dbReference>
<dbReference type="FunFam" id="1.10.287.130:FF:000001">
    <property type="entry name" value="Two-component sensor histidine kinase"/>
    <property type="match status" value="1"/>
</dbReference>
<dbReference type="GO" id="GO:0005886">
    <property type="term" value="C:plasma membrane"/>
    <property type="evidence" value="ECO:0007669"/>
    <property type="project" value="UniProtKB-SubCell"/>
</dbReference>
<keyword evidence="10" id="KW-1133">Transmembrane helix</keyword>
<dbReference type="Proteomes" id="UP000003039">
    <property type="component" value="Unassembled WGS sequence"/>
</dbReference>
<evidence type="ECO:0000256" key="5">
    <source>
        <dbReference type="ARBA" id="ARBA00022679"/>
    </source>
</evidence>
<reference evidence="14 15" key="1">
    <citation type="journal article" date="2004" name="Appl. Environ. Microbiol.">
        <title>Mineralization of individual congeners of linear alkylbenzenesulfonate by defined pairs of heterotrophic bacteria.</title>
        <authorList>
            <person name="Schleheck D."/>
            <person name="Knepper T.P."/>
            <person name="Fischer K."/>
            <person name="Cook A.M."/>
        </authorList>
    </citation>
    <scope>NUCLEOTIDE SEQUENCE [LARGE SCALE GENOMIC DNA]</scope>
    <source>
        <strain evidence="15">DSM 14576 / KF-1</strain>
    </source>
</reference>
<dbReference type="CDD" id="cd00075">
    <property type="entry name" value="HATPase"/>
    <property type="match status" value="1"/>
</dbReference>
<evidence type="ECO:0000256" key="7">
    <source>
        <dbReference type="ARBA" id="ARBA00023012"/>
    </source>
</evidence>
<name>B7WRG3_COMTK</name>
<dbReference type="SUPFAM" id="SSF55785">
    <property type="entry name" value="PYP-like sensor domain (PAS domain)"/>
    <property type="match status" value="2"/>
</dbReference>
<dbReference type="InterPro" id="IPR000014">
    <property type="entry name" value="PAS"/>
</dbReference>
<dbReference type="SUPFAM" id="SSF55874">
    <property type="entry name" value="ATPase domain of HSP90 chaperone/DNA topoisomerase II/histidine kinase"/>
    <property type="match status" value="1"/>
</dbReference>
<dbReference type="GO" id="GO:0006355">
    <property type="term" value="P:regulation of DNA-templated transcription"/>
    <property type="evidence" value="ECO:0007669"/>
    <property type="project" value="InterPro"/>
</dbReference>
<keyword evidence="6 14" id="KW-0418">Kinase</keyword>
<dbReference type="InterPro" id="IPR003594">
    <property type="entry name" value="HATPase_dom"/>
</dbReference>
<evidence type="ECO:0000256" key="4">
    <source>
        <dbReference type="ARBA" id="ARBA00022553"/>
    </source>
</evidence>
<dbReference type="Gene3D" id="3.30.450.20">
    <property type="entry name" value="PAS domain"/>
    <property type="match status" value="3"/>
</dbReference>
<dbReference type="Pfam" id="PF02518">
    <property type="entry name" value="HATPase_c"/>
    <property type="match status" value="1"/>
</dbReference>
<dbReference type="CDD" id="cd00082">
    <property type="entry name" value="HisKA"/>
    <property type="match status" value="1"/>
</dbReference>
<dbReference type="InterPro" id="IPR000700">
    <property type="entry name" value="PAS-assoc_C"/>
</dbReference>
<keyword evidence="10" id="KW-0812">Transmembrane</keyword>
<dbReference type="SMART" id="SM00086">
    <property type="entry name" value="PAC"/>
    <property type="match status" value="2"/>
</dbReference>
<dbReference type="InterPro" id="IPR001610">
    <property type="entry name" value="PAC"/>
</dbReference>
<dbReference type="SMART" id="SM00091">
    <property type="entry name" value="PAS"/>
    <property type="match status" value="2"/>
</dbReference>
<evidence type="ECO:0000256" key="1">
    <source>
        <dbReference type="ARBA" id="ARBA00000085"/>
    </source>
</evidence>
<dbReference type="OrthoDB" id="8579121at2"/>
<dbReference type="PROSITE" id="PS50109">
    <property type="entry name" value="HIS_KIN"/>
    <property type="match status" value="1"/>
</dbReference>
<evidence type="ECO:0000313" key="14">
    <source>
        <dbReference type="EMBL" id="EED67148.1"/>
    </source>
</evidence>
<proteinExistence type="predicted"/>
<comment type="catalytic activity">
    <reaction evidence="1">
        <text>ATP + protein L-histidine = ADP + protein N-phospho-L-histidine.</text>
        <dbReference type="EC" id="2.7.13.3"/>
    </reaction>
</comment>
<evidence type="ECO:0000256" key="9">
    <source>
        <dbReference type="SAM" id="Coils"/>
    </source>
</evidence>
<dbReference type="SMART" id="SM00388">
    <property type="entry name" value="HisKA"/>
    <property type="match status" value="1"/>
</dbReference>
<dbReference type="InterPro" id="IPR036890">
    <property type="entry name" value="HATPase_C_sf"/>
</dbReference>
<feature type="domain" description="PAS" evidence="12">
    <location>
        <begin position="474"/>
        <end position="512"/>
    </location>
</feature>
<dbReference type="Pfam" id="PF00512">
    <property type="entry name" value="HisKA"/>
    <property type="match status" value="1"/>
</dbReference>
<feature type="transmembrane region" description="Helical" evidence="10">
    <location>
        <begin position="21"/>
        <end position="42"/>
    </location>
</feature>
<dbReference type="PANTHER" id="PTHR43711">
    <property type="entry name" value="TWO-COMPONENT HISTIDINE KINASE"/>
    <property type="match status" value="1"/>
</dbReference>
<dbReference type="InterPro" id="IPR003661">
    <property type="entry name" value="HisK_dim/P_dom"/>
</dbReference>
<dbReference type="AlphaFoldDB" id="B7WRG3"/>
<keyword evidence="9" id="KW-0175">Coiled coil</keyword>
<comment type="subcellular location">
    <subcellularLocation>
        <location evidence="2">Cell inner membrane</location>
        <topology evidence="2">Multi-pass membrane protein</topology>
    </subcellularLocation>
</comment>
<feature type="transmembrane region" description="Helical" evidence="10">
    <location>
        <begin position="298"/>
        <end position="317"/>
    </location>
</feature>
<dbReference type="SUPFAM" id="SSF47384">
    <property type="entry name" value="Homodimeric domain of signal transducing histidine kinase"/>
    <property type="match status" value="1"/>
</dbReference>
<dbReference type="EC" id="2.7.13.3" evidence="3"/>
<dbReference type="RefSeq" id="WP_003054552.1">
    <property type="nucleotide sequence ID" value="NZ_AAUJ02000001.1"/>
</dbReference>
<evidence type="ECO:0000259" key="12">
    <source>
        <dbReference type="PROSITE" id="PS50112"/>
    </source>
</evidence>
<keyword evidence="4" id="KW-0597">Phosphoprotein</keyword>
<evidence type="ECO:0000259" key="11">
    <source>
        <dbReference type="PROSITE" id="PS50109"/>
    </source>
</evidence>
<evidence type="ECO:0000256" key="10">
    <source>
        <dbReference type="SAM" id="Phobius"/>
    </source>
</evidence>
<keyword evidence="8 10" id="KW-0472">Membrane</keyword>
<feature type="coiled-coil region" evidence="9">
    <location>
        <begin position="326"/>
        <end position="353"/>
    </location>
</feature>
<dbReference type="NCBIfam" id="TIGR00229">
    <property type="entry name" value="sensory_box"/>
    <property type="match status" value="2"/>
</dbReference>
<dbReference type="Pfam" id="PF13426">
    <property type="entry name" value="PAS_9"/>
    <property type="match status" value="1"/>
</dbReference>
<dbReference type="PROSITE" id="PS50113">
    <property type="entry name" value="PAC"/>
    <property type="match status" value="1"/>
</dbReference>
<dbReference type="PRINTS" id="PR00344">
    <property type="entry name" value="BCTRLSENSOR"/>
</dbReference>
<feature type="domain" description="PAC" evidence="13">
    <location>
        <begin position="540"/>
        <end position="592"/>
    </location>
</feature>
<sequence precursor="true">MPYRVATREFFGVKHSAHVKALILVFSLCVLGSLSIFLWGQLNAQVANSKSQSMLLARVLEEQTSRTFETSEVALTSLAVNPMVFGHAISLKEREAALAQVVSQIPFLRGVSLVNVKGEVIASTQPGESGISISIERLVGGKKLIPKPGEIRLGDMILGRDLSALTSSWKIAPRGVSFLPHVFCFEQDDRTVAYLVGLINPDAIANFYKSTLESSSYDAFLLSYEGSLLASTNVGPTLPLTMAMQSSIDTNIEHASYLGKGMLGEREIVSYRAVRHWPLWILVEEPYSAALKRWKDRVFIFFIITPAVFLLVVGLGHSVRKTRKLQRVARQAMDRSQARLARSEQELAVLMRSVQELIFRTDKDGLLTFVNARWEMLTGQSSKMALGLRFEKIVEPQCRNQVKVLLDANSQQSLRTCQAFFSLPNGKEILCEIAVVPLIKKGQIVGFAGSAVDVTARWKAQHDLQTQLAFQHLLFETTPLPLLITDEKNSITLVNRAWEEFSGVSALQIMGKYLKDVCSCDNASMQLMINQKVLDSGQKAVIDAKIIHANGYYRDMQITKAAIKDSRGKATGVLSIFVDVTDFRAAEQATREARDAAEEAFRVKSEFVANMSHELRTPLQSIIGFAELGHLRSRKSPQFSEMFNDIHSAGQRMLALVNDLLDVAKLESAVGVIHLERIDLRGLIRPIARELEPLQHQKQIDLRLDLENFPMIAKADPVRFQQVVRNMLANAIKFSPNHGRVDVIGRFDDHGNICIDFSDQGPGIPPQELDQIFQPFVQSSKTKDGSGGTGLGLAICRKIIDAMDGTISAKNKPDGGAIFRITLPSRSVYETQPGELI</sequence>
<dbReference type="EMBL" id="AAUJ02000001">
    <property type="protein sequence ID" value="EED67148.1"/>
    <property type="molecule type" value="Genomic_DNA"/>
</dbReference>
<dbReference type="SMART" id="SM00387">
    <property type="entry name" value="HATPase_c"/>
    <property type="match status" value="1"/>
</dbReference>
<accession>B7WRG3</accession>
<dbReference type="InterPro" id="IPR035965">
    <property type="entry name" value="PAS-like_dom_sf"/>
</dbReference>
<dbReference type="FunFam" id="3.30.565.10:FF:000006">
    <property type="entry name" value="Sensor histidine kinase WalK"/>
    <property type="match status" value="1"/>
</dbReference>
<dbReference type="GO" id="GO:0000155">
    <property type="term" value="F:phosphorelay sensor kinase activity"/>
    <property type="evidence" value="ECO:0007669"/>
    <property type="project" value="InterPro"/>
</dbReference>
<dbReference type="InterPro" id="IPR050736">
    <property type="entry name" value="Sensor_HK_Regulatory"/>
</dbReference>
<feature type="domain" description="Histidine kinase" evidence="11">
    <location>
        <begin position="610"/>
        <end position="827"/>
    </location>
</feature>
<dbReference type="Pfam" id="PF00989">
    <property type="entry name" value="PAS"/>
    <property type="match status" value="1"/>
</dbReference>
<comment type="caution">
    <text evidence="14">The sequence shown here is derived from an EMBL/GenBank/DDBJ whole genome shotgun (WGS) entry which is preliminary data.</text>
</comment>
<evidence type="ECO:0000256" key="8">
    <source>
        <dbReference type="ARBA" id="ARBA00023136"/>
    </source>
</evidence>
<evidence type="ECO:0000256" key="2">
    <source>
        <dbReference type="ARBA" id="ARBA00004429"/>
    </source>
</evidence>
<evidence type="ECO:0000256" key="6">
    <source>
        <dbReference type="ARBA" id="ARBA00022777"/>
    </source>
</evidence>
<gene>
    <name evidence="14" type="ORF">CtesDRAFT_PD2094</name>
</gene>
<keyword evidence="5 14" id="KW-0808">Transferase</keyword>